<comment type="caution">
    <text evidence="1">The sequence shown here is derived from an EMBL/GenBank/DDBJ whole genome shotgun (WGS) entry which is preliminary data.</text>
</comment>
<dbReference type="Proteomes" id="UP000887013">
    <property type="component" value="Unassembled WGS sequence"/>
</dbReference>
<name>A0A8X6P8C4_NEPPI</name>
<proteinExistence type="predicted"/>
<dbReference type="AlphaFoldDB" id="A0A8X6P8C4"/>
<evidence type="ECO:0000313" key="2">
    <source>
        <dbReference type="Proteomes" id="UP000887013"/>
    </source>
</evidence>
<sequence length="78" mass="9042">MRYDAISIERVLDPSPTLILSGEGRVMFVNTYRYDPSSLRLHNKLRCDDEIKKWSRKQLRAGQRSNVVESCGVETRVT</sequence>
<organism evidence="1 2">
    <name type="scientific">Nephila pilipes</name>
    <name type="common">Giant wood spider</name>
    <name type="synonym">Nephila maculata</name>
    <dbReference type="NCBI Taxonomy" id="299642"/>
    <lineage>
        <taxon>Eukaryota</taxon>
        <taxon>Metazoa</taxon>
        <taxon>Ecdysozoa</taxon>
        <taxon>Arthropoda</taxon>
        <taxon>Chelicerata</taxon>
        <taxon>Arachnida</taxon>
        <taxon>Araneae</taxon>
        <taxon>Araneomorphae</taxon>
        <taxon>Entelegynae</taxon>
        <taxon>Araneoidea</taxon>
        <taxon>Nephilidae</taxon>
        <taxon>Nephila</taxon>
    </lineage>
</organism>
<accession>A0A8X6P8C4</accession>
<dbReference type="EMBL" id="BMAW01066749">
    <property type="protein sequence ID" value="GFT56235.1"/>
    <property type="molecule type" value="Genomic_DNA"/>
</dbReference>
<gene>
    <name evidence="1" type="ORF">NPIL_16651</name>
</gene>
<evidence type="ECO:0000313" key="1">
    <source>
        <dbReference type="EMBL" id="GFT56235.1"/>
    </source>
</evidence>
<protein>
    <submittedName>
        <fullName evidence="1">Uncharacterized protein</fullName>
    </submittedName>
</protein>
<reference evidence="1" key="1">
    <citation type="submission" date="2020-08" db="EMBL/GenBank/DDBJ databases">
        <title>Multicomponent nature underlies the extraordinary mechanical properties of spider dragline silk.</title>
        <authorList>
            <person name="Kono N."/>
            <person name="Nakamura H."/>
            <person name="Mori M."/>
            <person name="Yoshida Y."/>
            <person name="Ohtoshi R."/>
            <person name="Malay A.D."/>
            <person name="Moran D.A.P."/>
            <person name="Tomita M."/>
            <person name="Numata K."/>
            <person name="Arakawa K."/>
        </authorList>
    </citation>
    <scope>NUCLEOTIDE SEQUENCE</scope>
</reference>
<keyword evidence="2" id="KW-1185">Reference proteome</keyword>